<feature type="compositionally biased region" description="Low complexity" evidence="9">
    <location>
        <begin position="217"/>
        <end position="235"/>
    </location>
</feature>
<sequence>MASVADAFTMSRLGVTPKAMIAPCSSITCNIGNDGDTNESKPRSDSARSLHIPSSLTQPSATEQKASRRPWTLTPARLSTRATLVTDATPMLCSGVSSSLSLTQQYMPTVATSTSATVGSTYSSTVSHGVQEGGRDHGGHGANAVDGTLSLTVRPAGWTLQTFGPSIQRLGAGTGGCVDLHCAKGTSKVVAIKTLQSKPQGHASSRALEEDKAADDSSTSTSTRNSSTSGSTSSSSSVLNRRILEELGIAVNVRHQNIIRTHEVIVETDRTCYVVMEACAVDLLALIQGHHHQKTAVDSSSNSMLSNSSSAVDGYFVQLVRGVQYLHSIGVGHRDLKLDNICVTEQGVLKIVDFGCATLFRRRVQQQPAAASGHGYTAAASSFWHAQSAKSHYALSKATKARATPYTIPSLAQQQPLQLNSRHQYVETLSYGICGSDPYMAPELFAGSYYMAPKVDIWALGIIYFAMRHQQFPWAVAQASRDARYRAFTKSSEAFVNMWFSTESRDNNGGTASESKGSVGGWSLVPSSPGVNFLNITQKKCHPADTAPVSNPNCKNVSAKRIIRRMLESDPASRADISEIINDPWFQSLSDQTKHA</sequence>
<evidence type="ECO:0000256" key="9">
    <source>
        <dbReference type="SAM" id="MobiDB-lite"/>
    </source>
</evidence>
<comment type="caution">
    <text evidence="11">The sequence shown here is derived from an EMBL/GenBank/DDBJ whole genome shotgun (WGS) entry which is preliminary data.</text>
</comment>
<dbReference type="PROSITE" id="PS00108">
    <property type="entry name" value="PROTEIN_KINASE_ST"/>
    <property type="match status" value="1"/>
</dbReference>
<dbReference type="PROSITE" id="PS50011">
    <property type="entry name" value="PROTEIN_KINASE_DOM"/>
    <property type="match status" value="1"/>
</dbReference>
<keyword evidence="2" id="KW-0723">Serine/threonine-protein kinase</keyword>
<feature type="region of interest" description="Disordered" evidence="9">
    <location>
        <begin position="31"/>
        <end position="74"/>
    </location>
</feature>
<evidence type="ECO:0000256" key="7">
    <source>
        <dbReference type="ARBA" id="ARBA00047899"/>
    </source>
</evidence>
<dbReference type="InterPro" id="IPR000719">
    <property type="entry name" value="Prot_kinase_dom"/>
</dbReference>
<evidence type="ECO:0000256" key="3">
    <source>
        <dbReference type="ARBA" id="ARBA00022679"/>
    </source>
</evidence>
<dbReference type="EMBL" id="JANBTW010000099">
    <property type="protein sequence ID" value="KAJ2671579.1"/>
    <property type="molecule type" value="Genomic_DNA"/>
</dbReference>
<evidence type="ECO:0000256" key="1">
    <source>
        <dbReference type="ARBA" id="ARBA00012513"/>
    </source>
</evidence>
<keyword evidence="5" id="KW-0418">Kinase</keyword>
<dbReference type="SUPFAM" id="SSF56112">
    <property type="entry name" value="Protein kinase-like (PK-like)"/>
    <property type="match status" value="1"/>
</dbReference>
<organism evidence="11 12">
    <name type="scientific">Coemansia spiralis</name>
    <dbReference type="NCBI Taxonomy" id="417178"/>
    <lineage>
        <taxon>Eukaryota</taxon>
        <taxon>Fungi</taxon>
        <taxon>Fungi incertae sedis</taxon>
        <taxon>Zoopagomycota</taxon>
        <taxon>Kickxellomycotina</taxon>
        <taxon>Kickxellomycetes</taxon>
        <taxon>Kickxellales</taxon>
        <taxon>Kickxellaceae</taxon>
        <taxon>Coemansia</taxon>
    </lineage>
</organism>
<name>A0A9W8G3U6_9FUNG</name>
<reference evidence="11" key="1">
    <citation type="submission" date="2022-07" db="EMBL/GenBank/DDBJ databases">
        <title>Phylogenomic reconstructions and comparative analyses of Kickxellomycotina fungi.</title>
        <authorList>
            <person name="Reynolds N.K."/>
            <person name="Stajich J.E."/>
            <person name="Barry K."/>
            <person name="Grigoriev I.V."/>
            <person name="Crous P."/>
            <person name="Smith M.E."/>
        </authorList>
    </citation>
    <scope>NUCLEOTIDE SEQUENCE</scope>
    <source>
        <strain evidence="11">NRRL 3115</strain>
    </source>
</reference>
<protein>
    <recommendedName>
        <fullName evidence="1">non-specific serine/threonine protein kinase</fullName>
        <ecNumber evidence="1">2.7.11.1</ecNumber>
    </recommendedName>
</protein>
<feature type="compositionally biased region" description="Polar residues" evidence="9">
    <location>
        <begin position="52"/>
        <end position="64"/>
    </location>
</feature>
<keyword evidence="3" id="KW-0808">Transferase</keyword>
<dbReference type="EC" id="2.7.11.1" evidence="1"/>
<keyword evidence="4" id="KW-0547">Nucleotide-binding</keyword>
<dbReference type="InterPro" id="IPR008271">
    <property type="entry name" value="Ser/Thr_kinase_AS"/>
</dbReference>
<evidence type="ECO:0000256" key="8">
    <source>
        <dbReference type="ARBA" id="ARBA00048679"/>
    </source>
</evidence>
<dbReference type="Gene3D" id="1.10.510.10">
    <property type="entry name" value="Transferase(Phosphotransferase) domain 1"/>
    <property type="match status" value="1"/>
</dbReference>
<evidence type="ECO:0000259" key="10">
    <source>
        <dbReference type="PROSITE" id="PS50011"/>
    </source>
</evidence>
<feature type="domain" description="Protein kinase" evidence="10">
    <location>
        <begin position="164"/>
        <end position="586"/>
    </location>
</feature>
<dbReference type="InterPro" id="IPR011009">
    <property type="entry name" value="Kinase-like_dom_sf"/>
</dbReference>
<accession>A0A9W8G3U6</accession>
<feature type="compositionally biased region" description="Basic and acidic residues" evidence="9">
    <location>
        <begin position="38"/>
        <end position="48"/>
    </location>
</feature>
<dbReference type="SMART" id="SM00220">
    <property type="entry name" value="S_TKc"/>
    <property type="match status" value="1"/>
</dbReference>
<dbReference type="Pfam" id="PF00069">
    <property type="entry name" value="Pkinase"/>
    <property type="match status" value="2"/>
</dbReference>
<evidence type="ECO:0000313" key="11">
    <source>
        <dbReference type="EMBL" id="KAJ2671579.1"/>
    </source>
</evidence>
<dbReference type="PANTHER" id="PTHR24343:SF558">
    <property type="entry name" value="PROTEIN KINASE DOMAIN-CONTAINING PROTEIN"/>
    <property type="match status" value="1"/>
</dbReference>
<dbReference type="GO" id="GO:0004674">
    <property type="term" value="F:protein serine/threonine kinase activity"/>
    <property type="evidence" value="ECO:0007669"/>
    <property type="project" value="UniProtKB-KW"/>
</dbReference>
<feature type="region of interest" description="Disordered" evidence="9">
    <location>
        <begin position="197"/>
        <end position="235"/>
    </location>
</feature>
<dbReference type="GO" id="GO:0005829">
    <property type="term" value="C:cytosol"/>
    <property type="evidence" value="ECO:0007669"/>
    <property type="project" value="TreeGrafter"/>
</dbReference>
<gene>
    <name evidence="11" type="primary">NPR1</name>
    <name evidence="11" type="ORF">GGI25_005446</name>
</gene>
<dbReference type="Proteomes" id="UP001151518">
    <property type="component" value="Unassembled WGS sequence"/>
</dbReference>
<keyword evidence="6" id="KW-0067">ATP-binding</keyword>
<evidence type="ECO:0000256" key="6">
    <source>
        <dbReference type="ARBA" id="ARBA00022840"/>
    </source>
</evidence>
<dbReference type="PANTHER" id="PTHR24343">
    <property type="entry name" value="SERINE/THREONINE KINASE"/>
    <property type="match status" value="1"/>
</dbReference>
<evidence type="ECO:0000256" key="4">
    <source>
        <dbReference type="ARBA" id="ARBA00022741"/>
    </source>
</evidence>
<evidence type="ECO:0000256" key="5">
    <source>
        <dbReference type="ARBA" id="ARBA00022777"/>
    </source>
</evidence>
<dbReference type="Gene3D" id="3.30.200.20">
    <property type="entry name" value="Phosphorylase Kinase, domain 1"/>
    <property type="match status" value="1"/>
</dbReference>
<evidence type="ECO:0000313" key="12">
    <source>
        <dbReference type="Proteomes" id="UP001151518"/>
    </source>
</evidence>
<dbReference type="OrthoDB" id="6513151at2759"/>
<dbReference type="GO" id="GO:0005524">
    <property type="term" value="F:ATP binding"/>
    <property type="evidence" value="ECO:0007669"/>
    <property type="project" value="UniProtKB-KW"/>
</dbReference>
<comment type="catalytic activity">
    <reaction evidence="7">
        <text>L-threonyl-[protein] + ATP = O-phospho-L-threonyl-[protein] + ADP + H(+)</text>
        <dbReference type="Rhea" id="RHEA:46608"/>
        <dbReference type="Rhea" id="RHEA-COMP:11060"/>
        <dbReference type="Rhea" id="RHEA-COMP:11605"/>
        <dbReference type="ChEBI" id="CHEBI:15378"/>
        <dbReference type="ChEBI" id="CHEBI:30013"/>
        <dbReference type="ChEBI" id="CHEBI:30616"/>
        <dbReference type="ChEBI" id="CHEBI:61977"/>
        <dbReference type="ChEBI" id="CHEBI:456216"/>
        <dbReference type="EC" id="2.7.11.1"/>
    </reaction>
</comment>
<proteinExistence type="predicted"/>
<dbReference type="AlphaFoldDB" id="A0A9W8G3U6"/>
<comment type="catalytic activity">
    <reaction evidence="8">
        <text>L-seryl-[protein] + ATP = O-phospho-L-seryl-[protein] + ADP + H(+)</text>
        <dbReference type="Rhea" id="RHEA:17989"/>
        <dbReference type="Rhea" id="RHEA-COMP:9863"/>
        <dbReference type="Rhea" id="RHEA-COMP:11604"/>
        <dbReference type="ChEBI" id="CHEBI:15378"/>
        <dbReference type="ChEBI" id="CHEBI:29999"/>
        <dbReference type="ChEBI" id="CHEBI:30616"/>
        <dbReference type="ChEBI" id="CHEBI:83421"/>
        <dbReference type="ChEBI" id="CHEBI:456216"/>
        <dbReference type="EC" id="2.7.11.1"/>
    </reaction>
</comment>
<evidence type="ECO:0000256" key="2">
    <source>
        <dbReference type="ARBA" id="ARBA00022527"/>
    </source>
</evidence>